<protein>
    <submittedName>
        <fullName evidence="1">Uncharacterized protein</fullName>
    </submittedName>
</protein>
<sequence>MQAHCSNLLVSSATPSINEPTLVNYTSDDDISDDEDVESELRFTEAEKRDREVRLRKEKEQVDHITGKSGIAQVVAASNKIQATDIAKATAIVKAYMFLTENKEALTVLASDLQSGASKVVVNEEGKPKVVRSSDADKFLSSLDDTIRPITTLAYSGNKTGFWRPGQYYVDRIFGDGFNHYLYDTSRRWLLEEELHNTILDERFVIEDRELDEKDGKFFAVVLKWVRWDEDWTCLCVTW</sequence>
<name>A0ABR0RR35_9EURO</name>
<dbReference type="Proteomes" id="UP001334248">
    <property type="component" value="Unassembled WGS sequence"/>
</dbReference>
<evidence type="ECO:0000313" key="1">
    <source>
        <dbReference type="EMBL" id="KAK5942710.1"/>
    </source>
</evidence>
<comment type="caution">
    <text evidence="1">The sequence shown here is derived from an EMBL/GenBank/DDBJ whole genome shotgun (WGS) entry which is preliminary data.</text>
</comment>
<dbReference type="EMBL" id="JAVHJV010000005">
    <property type="protein sequence ID" value="KAK5942710.1"/>
    <property type="molecule type" value="Genomic_DNA"/>
</dbReference>
<dbReference type="GeneID" id="89998725"/>
<proteinExistence type="predicted"/>
<evidence type="ECO:0000313" key="2">
    <source>
        <dbReference type="Proteomes" id="UP001334248"/>
    </source>
</evidence>
<reference evidence="1 2" key="1">
    <citation type="journal article" date="2023" name="Res Sq">
        <title>Genomic and morphological characterization of Knufia obscura isolated from the Mars 2020 spacecraft assembly facility.</title>
        <authorList>
            <person name="Chander A.M."/>
            <person name="Teixeira M.M."/>
            <person name="Singh N.K."/>
            <person name="Williams M.P."/>
            <person name="Parker C.W."/>
            <person name="Leo P."/>
            <person name="Stajich J.E."/>
            <person name="Torok T."/>
            <person name="Tighe S."/>
            <person name="Mason C.E."/>
            <person name="Venkateswaran K."/>
        </authorList>
    </citation>
    <scope>NUCLEOTIDE SEQUENCE [LARGE SCALE GENOMIC DNA]</scope>
    <source>
        <strain evidence="1 2">CCFEE 5817</strain>
    </source>
</reference>
<organism evidence="1 2">
    <name type="scientific">Knufia obscura</name>
    <dbReference type="NCBI Taxonomy" id="1635080"/>
    <lineage>
        <taxon>Eukaryota</taxon>
        <taxon>Fungi</taxon>
        <taxon>Dikarya</taxon>
        <taxon>Ascomycota</taxon>
        <taxon>Pezizomycotina</taxon>
        <taxon>Eurotiomycetes</taxon>
        <taxon>Chaetothyriomycetidae</taxon>
        <taxon>Chaetothyriales</taxon>
        <taxon>Trichomeriaceae</taxon>
        <taxon>Knufia</taxon>
    </lineage>
</organism>
<gene>
    <name evidence="1" type="ORF">PMZ80_005276</name>
</gene>
<keyword evidence="2" id="KW-1185">Reference proteome</keyword>
<accession>A0ABR0RR35</accession>
<dbReference type="RefSeq" id="XP_064730800.1">
    <property type="nucleotide sequence ID" value="XM_064873696.1"/>
</dbReference>